<dbReference type="Proteomes" id="UP000034054">
    <property type="component" value="Unassembled WGS sequence"/>
</dbReference>
<keyword evidence="1" id="KW-0472">Membrane</keyword>
<feature type="transmembrane region" description="Helical" evidence="1">
    <location>
        <begin position="9"/>
        <end position="29"/>
    </location>
</feature>
<gene>
    <name evidence="2" type="ORF">UY76_C0004G0013</name>
</gene>
<proteinExistence type="predicted"/>
<accession>A0A0G1XR24</accession>
<evidence type="ECO:0000256" key="1">
    <source>
        <dbReference type="SAM" id="Phobius"/>
    </source>
</evidence>
<sequence length="31" mass="3641">MKRKDMIRLFWTIVGVMVIASMVLLSFSFGY</sequence>
<keyword evidence="1" id="KW-0812">Transmembrane</keyword>
<reference evidence="2 3" key="1">
    <citation type="journal article" date="2015" name="Nature">
        <title>rRNA introns, odd ribosomes, and small enigmatic genomes across a large radiation of phyla.</title>
        <authorList>
            <person name="Brown C.T."/>
            <person name="Hug L.A."/>
            <person name="Thomas B.C."/>
            <person name="Sharon I."/>
            <person name="Castelle C.J."/>
            <person name="Singh A."/>
            <person name="Wilkins M.J."/>
            <person name="Williams K.H."/>
            <person name="Banfield J.F."/>
        </authorList>
    </citation>
    <scope>NUCLEOTIDE SEQUENCE [LARGE SCALE GENOMIC DNA]</scope>
</reference>
<name>A0A0G1XR24_9BACT</name>
<dbReference type="AlphaFoldDB" id="A0A0G1XR24"/>
<dbReference type="EMBL" id="LCRH01000004">
    <property type="protein sequence ID" value="KKW33381.1"/>
    <property type="molecule type" value="Genomic_DNA"/>
</dbReference>
<evidence type="ECO:0000313" key="2">
    <source>
        <dbReference type="EMBL" id="KKW33381.1"/>
    </source>
</evidence>
<evidence type="ECO:0000313" key="3">
    <source>
        <dbReference type="Proteomes" id="UP000034054"/>
    </source>
</evidence>
<keyword evidence="1" id="KW-1133">Transmembrane helix</keyword>
<organism evidence="2 3">
    <name type="scientific">Candidatus Uhrbacteria bacterium GW2011_GWA2_52_8d</name>
    <dbReference type="NCBI Taxonomy" id="1618979"/>
    <lineage>
        <taxon>Bacteria</taxon>
        <taxon>Candidatus Uhriibacteriota</taxon>
    </lineage>
</organism>
<comment type="caution">
    <text evidence="2">The sequence shown here is derived from an EMBL/GenBank/DDBJ whole genome shotgun (WGS) entry which is preliminary data.</text>
</comment>
<protein>
    <submittedName>
        <fullName evidence="2">Uncharacterized protein</fullName>
    </submittedName>
</protein>